<reference evidence="1" key="1">
    <citation type="journal article" date="2016" name="Front. Microbiol.">
        <title>Genome Sequence of the Piezophilic, Mesophilic Sulfate-Reducing Bacterium Desulfovibrio indicus J2T.</title>
        <authorList>
            <person name="Cao J."/>
            <person name="Maignien L."/>
            <person name="Shao Z."/>
            <person name="Alain K."/>
            <person name="Jebbar M."/>
        </authorList>
    </citation>
    <scope>NUCLEOTIDE SEQUENCE</scope>
    <source>
        <strain evidence="1">DSM 21893</strain>
    </source>
</reference>
<gene>
    <name evidence="1" type="ORF">OICFNHDK_4559</name>
</gene>
<organism evidence="1 2">
    <name type="scientific">Methylobacterium bullatum</name>
    <dbReference type="NCBI Taxonomy" id="570505"/>
    <lineage>
        <taxon>Bacteria</taxon>
        <taxon>Pseudomonadati</taxon>
        <taxon>Pseudomonadota</taxon>
        <taxon>Alphaproteobacteria</taxon>
        <taxon>Hyphomicrobiales</taxon>
        <taxon>Methylobacteriaceae</taxon>
        <taxon>Methylobacterium</taxon>
    </lineage>
</organism>
<dbReference type="EMBL" id="BPQF01000040">
    <property type="protein sequence ID" value="GJD42068.1"/>
    <property type="molecule type" value="Genomic_DNA"/>
</dbReference>
<proteinExistence type="predicted"/>
<dbReference type="AlphaFoldDB" id="A0AAV4ZE29"/>
<protein>
    <recommendedName>
        <fullName evidence="3">KTSC domain-containing protein</fullName>
    </recommendedName>
</protein>
<accession>A0AAV4ZE29</accession>
<comment type="caution">
    <text evidence="1">The sequence shown here is derived from an EMBL/GenBank/DDBJ whole genome shotgun (WGS) entry which is preliminary data.</text>
</comment>
<evidence type="ECO:0000313" key="1">
    <source>
        <dbReference type="EMBL" id="GJD42068.1"/>
    </source>
</evidence>
<sequence length="82" mass="9414">MGSEAAIFRVYWRSLPDEIDHVRTFDNRRKAFVHAHKKGSRFKTPSIVERYVFEEGREEQVARLTGTKFYVAGHSTDAAGVV</sequence>
<keyword evidence="2" id="KW-1185">Reference proteome</keyword>
<name>A0AAV4ZE29_9HYPH</name>
<dbReference type="RefSeq" id="WP_192214896.1">
    <property type="nucleotide sequence ID" value="NZ_BPQF01000040.1"/>
</dbReference>
<reference evidence="1" key="2">
    <citation type="submission" date="2021-08" db="EMBL/GenBank/DDBJ databases">
        <authorList>
            <person name="Tani A."/>
            <person name="Ola A."/>
            <person name="Ogura Y."/>
            <person name="Katsura K."/>
            <person name="Hayashi T."/>
        </authorList>
    </citation>
    <scope>NUCLEOTIDE SEQUENCE</scope>
    <source>
        <strain evidence="1">DSM 21893</strain>
    </source>
</reference>
<evidence type="ECO:0008006" key="3">
    <source>
        <dbReference type="Google" id="ProtNLM"/>
    </source>
</evidence>
<evidence type="ECO:0000313" key="2">
    <source>
        <dbReference type="Proteomes" id="UP001055307"/>
    </source>
</evidence>
<dbReference type="Proteomes" id="UP001055307">
    <property type="component" value="Unassembled WGS sequence"/>
</dbReference>